<gene>
    <name evidence="2" type="ORF">ENN47_08200</name>
</gene>
<sequence>MIFGFEDTVLFFRFEDGEDFIHTLVHTLTENNLDSLVVISGIGMFRDFEIGWYNVSKKQYEKEMISVPHELIHVSGNISLKGNSPFPHLHVALAGPSRSAVGGHLFGGTVCNTTELFAVRTGDLKLVRDASGAATPLEFRK</sequence>
<dbReference type="PROSITE" id="PS51742">
    <property type="entry name" value="PPC"/>
    <property type="match status" value="1"/>
</dbReference>
<organism evidence="2">
    <name type="scientific">Mesotoga infera</name>
    <dbReference type="NCBI Taxonomy" id="1236046"/>
    <lineage>
        <taxon>Bacteria</taxon>
        <taxon>Thermotogati</taxon>
        <taxon>Thermotogota</taxon>
        <taxon>Thermotogae</taxon>
        <taxon>Kosmotogales</taxon>
        <taxon>Kosmotogaceae</taxon>
        <taxon>Mesotoga</taxon>
    </lineage>
</organism>
<dbReference type="PANTHER" id="PTHR34988:SF1">
    <property type="entry name" value="DNA-BINDING PROTEIN"/>
    <property type="match status" value="1"/>
</dbReference>
<dbReference type="GO" id="GO:0003677">
    <property type="term" value="F:DNA binding"/>
    <property type="evidence" value="ECO:0007669"/>
    <property type="project" value="UniProtKB-KW"/>
</dbReference>
<dbReference type="Proteomes" id="UP000886198">
    <property type="component" value="Unassembled WGS sequence"/>
</dbReference>
<accession>A0A7C1H9V1</accession>
<dbReference type="Gene3D" id="3.30.1330.80">
    <property type="entry name" value="Hypothetical protein, similar to alpha- acetolactate decarboxylase, domain 2"/>
    <property type="match status" value="1"/>
</dbReference>
<dbReference type="Pfam" id="PF03479">
    <property type="entry name" value="PCC"/>
    <property type="match status" value="1"/>
</dbReference>
<dbReference type="InterPro" id="IPR005175">
    <property type="entry name" value="PPC_dom"/>
</dbReference>
<feature type="domain" description="PPC" evidence="1">
    <location>
        <begin position="3"/>
        <end position="141"/>
    </location>
</feature>
<comment type="caution">
    <text evidence="2">The sequence shown here is derived from an EMBL/GenBank/DDBJ whole genome shotgun (WGS) entry which is preliminary data.</text>
</comment>
<evidence type="ECO:0000313" key="2">
    <source>
        <dbReference type="EMBL" id="HDP78148.1"/>
    </source>
</evidence>
<evidence type="ECO:0000259" key="1">
    <source>
        <dbReference type="PROSITE" id="PS51742"/>
    </source>
</evidence>
<dbReference type="SUPFAM" id="SSF117856">
    <property type="entry name" value="AF0104/ALDC/Ptd012-like"/>
    <property type="match status" value="1"/>
</dbReference>
<reference evidence="2" key="1">
    <citation type="journal article" date="2020" name="mSystems">
        <title>Genome- and Community-Level Interaction Insights into Carbon Utilization and Element Cycling Functions of Hydrothermarchaeota in Hydrothermal Sediment.</title>
        <authorList>
            <person name="Zhou Z."/>
            <person name="Liu Y."/>
            <person name="Xu W."/>
            <person name="Pan J."/>
            <person name="Luo Z.H."/>
            <person name="Li M."/>
        </authorList>
    </citation>
    <scope>NUCLEOTIDE SEQUENCE [LARGE SCALE GENOMIC DNA]</scope>
    <source>
        <strain evidence="2">SpSt-1179</strain>
    </source>
</reference>
<dbReference type="EMBL" id="DSBT01000238">
    <property type="protein sequence ID" value="HDP78148.1"/>
    <property type="molecule type" value="Genomic_DNA"/>
</dbReference>
<dbReference type="PANTHER" id="PTHR34988">
    <property type="entry name" value="PROTEIN, PUTATIVE-RELATED"/>
    <property type="match status" value="1"/>
</dbReference>
<keyword evidence="2" id="KW-0238">DNA-binding</keyword>
<dbReference type="AlphaFoldDB" id="A0A7C1H9V1"/>
<name>A0A7C1H9V1_9BACT</name>
<dbReference type="CDD" id="cd11378">
    <property type="entry name" value="DUF296"/>
    <property type="match status" value="1"/>
</dbReference>
<protein>
    <submittedName>
        <fullName evidence="2">DNA-binding protein</fullName>
    </submittedName>
</protein>
<proteinExistence type="predicted"/>